<gene>
    <name evidence="2" type="ORF">E1269_13135</name>
</gene>
<comment type="caution">
    <text evidence="2">The sequence shown here is derived from an EMBL/GenBank/DDBJ whole genome shotgun (WGS) entry which is preliminary data.</text>
</comment>
<evidence type="ECO:0008006" key="4">
    <source>
        <dbReference type="Google" id="ProtNLM"/>
    </source>
</evidence>
<dbReference type="InParanoid" id="A0A4R5DHE9"/>
<dbReference type="EMBL" id="SMKZ01000016">
    <property type="protein sequence ID" value="TDE09913.1"/>
    <property type="molecule type" value="Genomic_DNA"/>
</dbReference>
<dbReference type="SUPFAM" id="SSF53649">
    <property type="entry name" value="Alkaline phosphatase-like"/>
    <property type="match status" value="1"/>
</dbReference>
<dbReference type="PANTHER" id="PTHR10151:SF120">
    <property type="entry name" value="BIS(5'-ADENOSYL)-TRIPHOSPHATASE"/>
    <property type="match status" value="1"/>
</dbReference>
<dbReference type="InterPro" id="IPR002591">
    <property type="entry name" value="Phosphodiest/P_Trfase"/>
</dbReference>
<dbReference type="OrthoDB" id="1956004at2"/>
<name>A0A4R5DHE9_9ACTN</name>
<reference evidence="2 3" key="1">
    <citation type="submission" date="2019-03" db="EMBL/GenBank/DDBJ databases">
        <title>Draft genome sequences of novel Actinobacteria.</title>
        <authorList>
            <person name="Sahin N."/>
            <person name="Ay H."/>
            <person name="Saygin H."/>
        </authorList>
    </citation>
    <scope>NUCLEOTIDE SEQUENCE [LARGE SCALE GENOMIC DNA]</scope>
    <source>
        <strain evidence="2 3">5K138</strain>
    </source>
</reference>
<dbReference type="PANTHER" id="PTHR10151">
    <property type="entry name" value="ECTONUCLEOTIDE PYROPHOSPHATASE/PHOSPHODIESTERASE"/>
    <property type="match status" value="1"/>
</dbReference>
<protein>
    <recommendedName>
        <fullName evidence="4">Phosphodiesterase</fullName>
    </recommendedName>
</protein>
<organism evidence="2 3">
    <name type="scientific">Jiangella asiatica</name>
    <dbReference type="NCBI Taxonomy" id="2530372"/>
    <lineage>
        <taxon>Bacteria</taxon>
        <taxon>Bacillati</taxon>
        <taxon>Actinomycetota</taxon>
        <taxon>Actinomycetes</taxon>
        <taxon>Jiangellales</taxon>
        <taxon>Jiangellaceae</taxon>
        <taxon>Jiangella</taxon>
    </lineage>
</organism>
<dbReference type="RefSeq" id="WP_131895146.1">
    <property type="nucleotide sequence ID" value="NZ_SMKZ01000016.1"/>
</dbReference>
<dbReference type="Proteomes" id="UP000294739">
    <property type="component" value="Unassembled WGS sequence"/>
</dbReference>
<feature type="region of interest" description="Disordered" evidence="1">
    <location>
        <begin position="1"/>
        <end position="28"/>
    </location>
</feature>
<evidence type="ECO:0000313" key="2">
    <source>
        <dbReference type="EMBL" id="TDE09913.1"/>
    </source>
</evidence>
<proteinExistence type="predicted"/>
<dbReference type="GO" id="GO:0016787">
    <property type="term" value="F:hydrolase activity"/>
    <property type="evidence" value="ECO:0007669"/>
    <property type="project" value="UniProtKB-ARBA"/>
</dbReference>
<accession>A0A4R5DHE9</accession>
<keyword evidence="3" id="KW-1185">Reference proteome</keyword>
<dbReference type="Pfam" id="PF01663">
    <property type="entry name" value="Phosphodiest"/>
    <property type="match status" value="2"/>
</dbReference>
<dbReference type="InterPro" id="IPR017850">
    <property type="entry name" value="Alkaline_phosphatase_core_sf"/>
</dbReference>
<evidence type="ECO:0000313" key="3">
    <source>
        <dbReference type="Proteomes" id="UP000294739"/>
    </source>
</evidence>
<evidence type="ECO:0000256" key="1">
    <source>
        <dbReference type="SAM" id="MobiDB-lite"/>
    </source>
</evidence>
<dbReference type="AlphaFoldDB" id="A0A4R5DHE9"/>
<dbReference type="Gene3D" id="3.40.720.10">
    <property type="entry name" value="Alkaline Phosphatase, subunit A"/>
    <property type="match status" value="1"/>
</dbReference>
<sequence length="318" mass="33454">MTRDSWPAPDRGAGAAPAGGATPAAAGRRPKVLVFDIDGVRRDKLREADTPHLDALAARGRLGPTLTHDPDVHGAVTSSGPGHSTLLTGVWPDKHLVADNRIDPNALGHYPDVLTRLGGLRPELATFAVGDWPPLIDQIIGSPTVKLLVDYDDGSGPSASSTRRIADWVIQQLVMGDPGLGYVYFLDCDHTAHHFGALSDEYLRAIHEVDAAIGTILEAVRARPGYDDEDWLFLAVTDHGHVDAGGHGGSEPEVRQIWSLVSGGDAPVASGPAGAGVRMVDVAPTVLHHLGVEIDPAWGLDGTAAVPLHPEPADRVTS</sequence>
<feature type="compositionally biased region" description="Low complexity" evidence="1">
    <location>
        <begin position="7"/>
        <end position="27"/>
    </location>
</feature>